<dbReference type="GO" id="GO:0005730">
    <property type="term" value="C:nucleolus"/>
    <property type="evidence" value="ECO:0007669"/>
    <property type="project" value="InterPro"/>
</dbReference>
<dbReference type="SUPFAM" id="SSF50978">
    <property type="entry name" value="WD40 repeat-like"/>
    <property type="match status" value="1"/>
</dbReference>
<feature type="region of interest" description="Disordered" evidence="1">
    <location>
        <begin position="319"/>
        <end position="375"/>
    </location>
</feature>
<organism evidence="2">
    <name type="scientific">Ixodes ricinus</name>
    <name type="common">Common tick</name>
    <name type="synonym">Acarus ricinus</name>
    <dbReference type="NCBI Taxonomy" id="34613"/>
    <lineage>
        <taxon>Eukaryota</taxon>
        <taxon>Metazoa</taxon>
        <taxon>Ecdysozoa</taxon>
        <taxon>Arthropoda</taxon>
        <taxon>Chelicerata</taxon>
        <taxon>Arachnida</taxon>
        <taxon>Acari</taxon>
        <taxon>Parasitiformes</taxon>
        <taxon>Ixodida</taxon>
        <taxon>Ixodoidea</taxon>
        <taxon>Ixodidae</taxon>
        <taxon>Ixodinae</taxon>
        <taxon>Ixodes</taxon>
    </lineage>
</organism>
<accession>A0A131XRG4</accession>
<dbReference type="EMBL" id="GEFM01005913">
    <property type="protein sequence ID" value="JAP69883.1"/>
    <property type="molecule type" value="mRNA"/>
</dbReference>
<proteinExistence type="evidence at transcript level"/>
<dbReference type="InterPro" id="IPR015943">
    <property type="entry name" value="WD40/YVTN_repeat-like_dom_sf"/>
</dbReference>
<feature type="compositionally biased region" description="Basic residues" evidence="1">
    <location>
        <begin position="354"/>
        <end position="375"/>
    </location>
</feature>
<evidence type="ECO:0000313" key="2">
    <source>
        <dbReference type="EMBL" id="JAP69883.1"/>
    </source>
</evidence>
<dbReference type="PANTHER" id="PTHR16038">
    <property type="entry name" value="NOP SEVEN ASSOCIATED PROTEIN 1"/>
    <property type="match status" value="1"/>
</dbReference>
<dbReference type="Pfam" id="PF00400">
    <property type="entry name" value="WD40"/>
    <property type="match status" value="1"/>
</dbReference>
<sequence>MAAPRYHVLVGAETGLLKGVNTEKRTFSNLNSVQEVGKESEITCLRWKDESESEVYAGLRSQVVKTYCPNSGVCKDTLDVKGGTGPIKGLGVVNSNLLTCVSSGLLKVWAKDEESRVEASVGSDVFRMRQHPQKQGLVATGGKENDLKLWDLENMQKPVFQAKNVRNDFLDLRVPVWVTDMQFLSDSDKVVAITGHHQVRVYDPGSRQRRPVVEFEFDEYPLTCISLTSKPEQVVVGNSRGRVALLDLRRKGMVHVFKGMAGSVRSVVCHPTLPLVASCGLDRFFRLHDLQTHMLLSKMYLKSRLNCLLLRTDFSVSEEAEKQEDAEAEPADDEIWQDMEEVEEAAEEPQAAQKRAKKKKPSAETRKRKKVCRSE</sequence>
<feature type="compositionally biased region" description="Acidic residues" evidence="1">
    <location>
        <begin position="326"/>
        <end position="347"/>
    </location>
</feature>
<dbReference type="GO" id="GO:0030687">
    <property type="term" value="C:preribosome, large subunit precursor"/>
    <property type="evidence" value="ECO:0007669"/>
    <property type="project" value="TreeGrafter"/>
</dbReference>
<dbReference type="InterPro" id="IPR036322">
    <property type="entry name" value="WD40_repeat_dom_sf"/>
</dbReference>
<dbReference type="Gene3D" id="2.130.10.10">
    <property type="entry name" value="YVTN repeat-like/Quinoprotein amine dehydrogenase"/>
    <property type="match status" value="2"/>
</dbReference>
<name>A0A131XRG4_IXORI</name>
<dbReference type="InterPro" id="IPR037379">
    <property type="entry name" value="WDR74/Nsa1"/>
</dbReference>
<dbReference type="CDD" id="cd22857">
    <property type="entry name" value="WDR74"/>
    <property type="match status" value="1"/>
</dbReference>
<dbReference type="AlphaFoldDB" id="A0A131XRG4"/>
<protein>
    <submittedName>
        <fullName evidence="2">Putative wd-repeat protein</fullName>
    </submittedName>
</protein>
<dbReference type="FunFam" id="2.130.10.10:FF:000214">
    <property type="entry name" value="WD repeat-containing protein 74"/>
    <property type="match status" value="1"/>
</dbReference>
<evidence type="ECO:0000256" key="1">
    <source>
        <dbReference type="SAM" id="MobiDB-lite"/>
    </source>
</evidence>
<reference evidence="2" key="1">
    <citation type="submission" date="2016-02" db="EMBL/GenBank/DDBJ databases">
        <title>RNAseq analyses of the midgut from blood- or serum-fed Ixodes ricinus ticks.</title>
        <authorList>
            <person name="Perner J."/>
            <person name="Provaznik J."/>
            <person name="Schrenkova J."/>
            <person name="Urbanova V."/>
            <person name="Ribeiro J.M."/>
            <person name="Kopacek P."/>
        </authorList>
    </citation>
    <scope>NUCLEOTIDE SEQUENCE</scope>
    <source>
        <tissue evidence="2">Gut</tissue>
    </source>
</reference>
<dbReference type="GO" id="GO:0042273">
    <property type="term" value="P:ribosomal large subunit biogenesis"/>
    <property type="evidence" value="ECO:0007669"/>
    <property type="project" value="InterPro"/>
</dbReference>
<dbReference type="PANTHER" id="PTHR16038:SF4">
    <property type="entry name" value="WD REPEAT-CONTAINING PROTEIN 74"/>
    <property type="match status" value="1"/>
</dbReference>
<dbReference type="InterPro" id="IPR001680">
    <property type="entry name" value="WD40_rpt"/>
</dbReference>
<dbReference type="SMART" id="SM00320">
    <property type="entry name" value="WD40"/>
    <property type="match status" value="6"/>
</dbReference>